<dbReference type="CDD" id="cd05269">
    <property type="entry name" value="TMR_SDR_a"/>
    <property type="match status" value="1"/>
</dbReference>
<dbReference type="RefSeq" id="WP_377304538.1">
    <property type="nucleotide sequence ID" value="NZ_CP180191.1"/>
</dbReference>
<dbReference type="SUPFAM" id="SSF51735">
    <property type="entry name" value="NAD(P)-binding Rossmann-fold domains"/>
    <property type="match status" value="1"/>
</dbReference>
<reference evidence="3" key="1">
    <citation type="journal article" date="2019" name="Int. J. Syst. Evol. Microbiol.">
        <title>The Global Catalogue of Microorganisms (GCM) 10K type strain sequencing project: providing services to taxonomists for standard genome sequencing and annotation.</title>
        <authorList>
            <consortium name="The Broad Institute Genomics Platform"/>
            <consortium name="The Broad Institute Genome Sequencing Center for Infectious Disease"/>
            <person name="Wu L."/>
            <person name="Ma J."/>
        </authorList>
    </citation>
    <scope>NUCLEOTIDE SEQUENCE [LARGE SCALE GENOMIC DNA]</scope>
    <source>
        <strain evidence="3">KCTC 52168</strain>
    </source>
</reference>
<protein>
    <submittedName>
        <fullName evidence="2">SDR family oxidoreductase</fullName>
        <ecNumber evidence="2">1.6.5.2</ecNumber>
    </submittedName>
</protein>
<feature type="domain" description="NmrA-like" evidence="1">
    <location>
        <begin position="5"/>
        <end position="243"/>
    </location>
</feature>
<dbReference type="EMBL" id="JBHRTI010000007">
    <property type="protein sequence ID" value="MFC3148508.1"/>
    <property type="molecule type" value="Genomic_DNA"/>
</dbReference>
<sequence>MAYTLIIGGTGTVGRALVQTLQQRGERVLAGARQPRGADTMALDLATGAGLEAAFAGASRAFLMSPPGHPDQDALLGPAVDAARRHGLGKLVLMTAMGADADPSGPFRRLEQRVERAGLAYSIIRPNWFMQNFTSYWLPGILERSAIALPTGQGRGSFIDARDIAEVAAVLLTSSTHDGQAFDLTGAEAFDHADVARLLSAAAGRAIRYEDIPPDAMRAGLLAAGMPAAYTEMLVTILGFFKAGAAERITDAVQTITGRPPRSLQAFVQEHAAVWRPA</sequence>
<accession>A0ABV7H737</accession>
<proteinExistence type="predicted"/>
<dbReference type="PANTHER" id="PTHR43162:SF1">
    <property type="entry name" value="PRESTALK A DIFFERENTIATION PROTEIN A"/>
    <property type="match status" value="1"/>
</dbReference>
<evidence type="ECO:0000313" key="3">
    <source>
        <dbReference type="Proteomes" id="UP001595556"/>
    </source>
</evidence>
<dbReference type="InterPro" id="IPR036291">
    <property type="entry name" value="NAD(P)-bd_dom_sf"/>
</dbReference>
<dbReference type="PANTHER" id="PTHR43162">
    <property type="match status" value="1"/>
</dbReference>
<comment type="caution">
    <text evidence="2">The sequence shown here is derived from an EMBL/GenBank/DDBJ whole genome shotgun (WGS) entry which is preliminary data.</text>
</comment>
<gene>
    <name evidence="2" type="ORF">ACFOEN_12825</name>
</gene>
<evidence type="ECO:0000259" key="1">
    <source>
        <dbReference type="Pfam" id="PF05368"/>
    </source>
</evidence>
<dbReference type="InterPro" id="IPR051604">
    <property type="entry name" value="Ergot_Alk_Oxidoreductase"/>
</dbReference>
<dbReference type="InterPro" id="IPR008030">
    <property type="entry name" value="NmrA-like"/>
</dbReference>
<dbReference type="Gene3D" id="3.40.50.720">
    <property type="entry name" value="NAD(P)-binding Rossmann-like Domain"/>
    <property type="match status" value="1"/>
</dbReference>
<dbReference type="GO" id="GO:0003955">
    <property type="term" value="F:NAD(P)H dehydrogenase (quinone) activity"/>
    <property type="evidence" value="ECO:0007669"/>
    <property type="project" value="UniProtKB-EC"/>
</dbReference>
<keyword evidence="3" id="KW-1185">Reference proteome</keyword>
<dbReference type="Pfam" id="PF05368">
    <property type="entry name" value="NmrA"/>
    <property type="match status" value="1"/>
</dbReference>
<evidence type="ECO:0000313" key="2">
    <source>
        <dbReference type="EMBL" id="MFC3148508.1"/>
    </source>
</evidence>
<organism evidence="2 3">
    <name type="scientific">Piscinibacterium candidicorallinum</name>
    <dbReference type="NCBI Taxonomy" id="1793872"/>
    <lineage>
        <taxon>Bacteria</taxon>
        <taxon>Pseudomonadati</taxon>
        <taxon>Pseudomonadota</taxon>
        <taxon>Betaproteobacteria</taxon>
        <taxon>Burkholderiales</taxon>
        <taxon>Piscinibacterium</taxon>
    </lineage>
</organism>
<dbReference type="Gene3D" id="3.90.25.10">
    <property type="entry name" value="UDP-galactose 4-epimerase, domain 1"/>
    <property type="match status" value="1"/>
</dbReference>
<dbReference type="Proteomes" id="UP001595556">
    <property type="component" value="Unassembled WGS sequence"/>
</dbReference>
<dbReference type="EC" id="1.6.5.2" evidence="2"/>
<name>A0ABV7H737_9BURK</name>
<keyword evidence="2" id="KW-0560">Oxidoreductase</keyword>